<dbReference type="InterPro" id="IPR020445">
    <property type="entry name" value="TNFR_4"/>
</dbReference>
<evidence type="ECO:0000259" key="3">
    <source>
        <dbReference type="PROSITE" id="PS50050"/>
    </source>
</evidence>
<feature type="transmembrane region" description="Helical" evidence="2">
    <location>
        <begin position="212"/>
        <end position="235"/>
    </location>
</feature>
<dbReference type="Proteomes" id="UP001178461">
    <property type="component" value="Chromosome 8"/>
</dbReference>
<accession>A0AA35KR96</accession>
<reference evidence="4" key="1">
    <citation type="submission" date="2022-12" db="EMBL/GenBank/DDBJ databases">
        <authorList>
            <person name="Alioto T."/>
            <person name="Alioto T."/>
            <person name="Gomez Garrido J."/>
        </authorList>
    </citation>
    <scope>NUCLEOTIDE SEQUENCE</scope>
</reference>
<keyword evidence="2" id="KW-0812">Transmembrane</keyword>
<dbReference type="PANTHER" id="PTHR47881">
    <property type="entry name" value="TUMOR NECROSIS FACTOR RECEPTOR SUBFAMILY MEMBER 4"/>
    <property type="match status" value="1"/>
</dbReference>
<keyword evidence="2" id="KW-1133">Transmembrane helix</keyword>
<dbReference type="SUPFAM" id="SSF57586">
    <property type="entry name" value="TNF receptor-like"/>
    <property type="match status" value="2"/>
</dbReference>
<dbReference type="Pfam" id="PF00020">
    <property type="entry name" value="TNFR_c6"/>
    <property type="match status" value="1"/>
</dbReference>
<keyword evidence="4" id="KW-0675">Receptor</keyword>
<dbReference type="InterPro" id="IPR001368">
    <property type="entry name" value="TNFR/NGFR_Cys_rich_reg"/>
</dbReference>
<feature type="repeat" description="TNFR-Cys" evidence="1">
    <location>
        <begin position="46"/>
        <end position="81"/>
    </location>
</feature>
<dbReference type="Gene3D" id="2.10.50.10">
    <property type="entry name" value="Tumor Necrosis Factor Receptor, subunit A, domain 2"/>
    <property type="match status" value="2"/>
</dbReference>
<name>A0AA35KR96_9SAUR</name>
<dbReference type="SMART" id="SM00208">
    <property type="entry name" value="TNFR"/>
    <property type="match status" value="3"/>
</dbReference>
<feature type="repeat" description="TNFR-Cys" evidence="1">
    <location>
        <begin position="83"/>
        <end position="124"/>
    </location>
</feature>
<dbReference type="PANTHER" id="PTHR47881:SF1">
    <property type="entry name" value="TUMOR NECROSIS FACTOR RECEPTOR SUPERFAMILY MEMBER 4"/>
    <property type="match status" value="1"/>
</dbReference>
<keyword evidence="2" id="KW-0472">Membrane</keyword>
<dbReference type="EMBL" id="OX395133">
    <property type="protein sequence ID" value="CAI5782867.1"/>
    <property type="molecule type" value="Genomic_DNA"/>
</dbReference>
<proteinExistence type="predicted"/>
<dbReference type="PROSITE" id="PS50050">
    <property type="entry name" value="TNFR_NGFR_2"/>
    <property type="match status" value="2"/>
</dbReference>
<dbReference type="PROSITE" id="PS00652">
    <property type="entry name" value="TNFR_NGFR_1"/>
    <property type="match status" value="1"/>
</dbReference>
<dbReference type="GO" id="GO:0005031">
    <property type="term" value="F:tumor necrosis factor receptor activity"/>
    <property type="evidence" value="ECO:0007669"/>
    <property type="project" value="InterPro"/>
</dbReference>
<dbReference type="GO" id="GO:0006954">
    <property type="term" value="P:inflammatory response"/>
    <property type="evidence" value="ECO:0007669"/>
    <property type="project" value="InterPro"/>
</dbReference>
<gene>
    <name evidence="4" type="ORF">PODLI_1B001657</name>
</gene>
<keyword evidence="1" id="KW-1015">Disulfide bond</keyword>
<feature type="domain" description="TNFR-Cys" evidence="3">
    <location>
        <begin position="83"/>
        <end position="124"/>
    </location>
</feature>
<organism evidence="4 5">
    <name type="scientific">Podarcis lilfordi</name>
    <name type="common">Lilford's wall lizard</name>
    <dbReference type="NCBI Taxonomy" id="74358"/>
    <lineage>
        <taxon>Eukaryota</taxon>
        <taxon>Metazoa</taxon>
        <taxon>Chordata</taxon>
        <taxon>Craniata</taxon>
        <taxon>Vertebrata</taxon>
        <taxon>Euteleostomi</taxon>
        <taxon>Lepidosauria</taxon>
        <taxon>Squamata</taxon>
        <taxon>Bifurcata</taxon>
        <taxon>Unidentata</taxon>
        <taxon>Episquamata</taxon>
        <taxon>Laterata</taxon>
        <taxon>Lacertibaenia</taxon>
        <taxon>Lacertidae</taxon>
        <taxon>Podarcis</taxon>
    </lineage>
</organism>
<sequence>MLFSSCSASMKTATGTATLKLAMNYSLGLALLLIFILPMQTVGGLKCAQNEYPLWNSKCCRKCPAGKELAKRCTVSTDSTCEPCDHGYYNEGYTESRCKRCTTCSKDKGLREKESCKTTSNTVCTCLPGHFPASGNFGEKICKPCPSGQFLKRGGVKCQSWPEVTTVTRQPSSEPGHGVSTTDSTFTRAVSSTRVKVMDPGVSGALGPESRMLVLIISIPAVLLLAVGGVAYFLIRGKSKRKKVEVKARTEALSRMLQEDGRSIYRIPIQEEQVDSKSTFVQN</sequence>
<feature type="disulfide bond" evidence="1">
    <location>
        <begin position="63"/>
        <end position="81"/>
    </location>
</feature>
<evidence type="ECO:0000256" key="1">
    <source>
        <dbReference type="PROSITE-ProRule" id="PRU00206"/>
    </source>
</evidence>
<feature type="domain" description="TNFR-Cys" evidence="3">
    <location>
        <begin position="46"/>
        <end position="81"/>
    </location>
</feature>
<protein>
    <submittedName>
        <fullName evidence="4">Tumor necrosis factor receptor superfamily member 4</fullName>
    </submittedName>
</protein>
<evidence type="ECO:0000313" key="5">
    <source>
        <dbReference type="Proteomes" id="UP001178461"/>
    </source>
</evidence>
<dbReference type="AlphaFoldDB" id="A0AA35KR96"/>
<evidence type="ECO:0000256" key="2">
    <source>
        <dbReference type="SAM" id="Phobius"/>
    </source>
</evidence>
<keyword evidence="5" id="KW-1185">Reference proteome</keyword>
<feature type="disulfide bond" evidence="1">
    <location>
        <begin position="60"/>
        <end position="73"/>
    </location>
</feature>
<evidence type="ECO:0000313" key="4">
    <source>
        <dbReference type="EMBL" id="CAI5782867.1"/>
    </source>
</evidence>
<comment type="caution">
    <text evidence="1">Lacks conserved residue(s) required for the propagation of feature annotation.</text>
</comment>